<feature type="non-terminal residue" evidence="1">
    <location>
        <position position="1"/>
    </location>
</feature>
<proteinExistence type="predicted"/>
<reference evidence="1" key="2">
    <citation type="submission" date="2016-06" db="EMBL/GenBank/DDBJ databases">
        <title>The genome of a short-lived fish provides insights into sex chromosome evolution and the genetic control of aging.</title>
        <authorList>
            <person name="Reichwald K."/>
            <person name="Felder M."/>
            <person name="Petzold A."/>
            <person name="Koch P."/>
            <person name="Groth M."/>
            <person name="Platzer M."/>
        </authorList>
    </citation>
    <scope>NUCLEOTIDE SEQUENCE</scope>
    <source>
        <tissue evidence="1">Brain</tissue>
    </source>
</reference>
<protein>
    <submittedName>
        <fullName evidence="1">Uncharacterized protein</fullName>
    </submittedName>
</protein>
<feature type="non-terminal residue" evidence="1">
    <location>
        <position position="56"/>
    </location>
</feature>
<evidence type="ECO:0000313" key="1">
    <source>
        <dbReference type="EMBL" id="SBR01037.1"/>
    </source>
</evidence>
<name>A0A1A8IUL6_NOTKU</name>
<gene>
    <name evidence="1" type="primary">BX927234.1</name>
</gene>
<sequence>EQLCDCLEDLSLLTEAVELIKDPFAVISEEMSIDGGQFLPELKDMQSSLLESDQCP</sequence>
<reference evidence="1" key="1">
    <citation type="submission" date="2016-05" db="EMBL/GenBank/DDBJ databases">
        <authorList>
            <person name="Lavstsen T."/>
            <person name="Jespersen J.S."/>
        </authorList>
    </citation>
    <scope>NUCLEOTIDE SEQUENCE</scope>
    <source>
        <tissue evidence="1">Brain</tissue>
    </source>
</reference>
<organism evidence="1">
    <name type="scientific">Nothobranchius kuhntae</name>
    <name type="common">Beira killifish</name>
    <dbReference type="NCBI Taxonomy" id="321403"/>
    <lineage>
        <taxon>Eukaryota</taxon>
        <taxon>Metazoa</taxon>
        <taxon>Chordata</taxon>
        <taxon>Craniata</taxon>
        <taxon>Vertebrata</taxon>
        <taxon>Euteleostomi</taxon>
        <taxon>Actinopterygii</taxon>
        <taxon>Neopterygii</taxon>
        <taxon>Teleostei</taxon>
        <taxon>Neoteleostei</taxon>
        <taxon>Acanthomorphata</taxon>
        <taxon>Ovalentaria</taxon>
        <taxon>Atherinomorphae</taxon>
        <taxon>Cyprinodontiformes</taxon>
        <taxon>Nothobranchiidae</taxon>
        <taxon>Nothobranchius</taxon>
    </lineage>
</organism>
<dbReference type="EMBL" id="HAED01014592">
    <property type="protein sequence ID" value="SBR01037.1"/>
    <property type="molecule type" value="Transcribed_RNA"/>
</dbReference>
<accession>A0A1A8IUL6</accession>
<dbReference type="AlphaFoldDB" id="A0A1A8IUL6"/>